<dbReference type="RefSeq" id="WP_168030127.1">
    <property type="nucleotide sequence ID" value="NZ_JAAVNE010000014.1"/>
</dbReference>
<dbReference type="Proteomes" id="UP000787635">
    <property type="component" value="Unassembled WGS sequence"/>
</dbReference>
<dbReference type="PANTHER" id="PTHR42928">
    <property type="entry name" value="TRICARBOXYLATE-BINDING PROTEIN"/>
    <property type="match status" value="1"/>
</dbReference>
<dbReference type="InterPro" id="IPR042100">
    <property type="entry name" value="Bug_dom1"/>
</dbReference>
<reference evidence="2 3" key="1">
    <citation type="submission" date="2020-03" db="EMBL/GenBank/DDBJ databases">
        <title>Roseomonas selenitidurans sp. nov. isolated from urban soil.</title>
        <authorList>
            <person name="Liu H."/>
        </authorList>
    </citation>
    <scope>NUCLEOTIDE SEQUENCE [LARGE SCALE GENOMIC DNA]</scope>
    <source>
        <strain evidence="2 3">BU-1</strain>
    </source>
</reference>
<sequence length="317" mass="33004">MLPRRASVGLGLGLVAALAAPGLARADRRNPAELLVGARPGSAVDLWARGVAPFLERALPRLTLAVRNHPGNSGLDSVGLLAGADPARRLIGVVTTPLLLARAVEEGRPNPASQVAPLAAVVEESLVLVGAPGGPADIAALRALGDRGTLGTPAPGSAGDFAAWRLDGKLDLPRFAFPTAAAAKQAAMAGHVAAAMLPLPDCIGWLREGKLHGLGIAAARRNPLLPELATLREQEVDLVAAAQRGFALNKRAPEPFRAALLRGLAAVAADPDFGEQCAARGQTPRFLGPESWGRLLAQADSELRRRWEAESWLPRRA</sequence>
<dbReference type="Gene3D" id="3.40.190.150">
    <property type="entry name" value="Bordetella uptake gene, domain 1"/>
    <property type="match status" value="1"/>
</dbReference>
<dbReference type="SUPFAM" id="SSF53850">
    <property type="entry name" value="Periplasmic binding protein-like II"/>
    <property type="match status" value="1"/>
</dbReference>
<comment type="caution">
    <text evidence="2">The sequence shown here is derived from an EMBL/GenBank/DDBJ whole genome shotgun (WGS) entry which is preliminary data.</text>
</comment>
<organism evidence="2 3">
    <name type="scientific">Falsiroseomonas selenitidurans</name>
    <dbReference type="NCBI Taxonomy" id="2716335"/>
    <lineage>
        <taxon>Bacteria</taxon>
        <taxon>Pseudomonadati</taxon>
        <taxon>Pseudomonadota</taxon>
        <taxon>Alphaproteobacteria</taxon>
        <taxon>Acetobacterales</taxon>
        <taxon>Roseomonadaceae</taxon>
        <taxon>Falsiroseomonas</taxon>
    </lineage>
</organism>
<evidence type="ECO:0000256" key="1">
    <source>
        <dbReference type="ARBA" id="ARBA00006987"/>
    </source>
</evidence>
<dbReference type="Gene3D" id="3.40.190.10">
    <property type="entry name" value="Periplasmic binding protein-like II"/>
    <property type="match status" value="1"/>
</dbReference>
<proteinExistence type="inferred from homology"/>
<dbReference type="EMBL" id="JAAVNE010000014">
    <property type="protein sequence ID" value="NKC31304.1"/>
    <property type="molecule type" value="Genomic_DNA"/>
</dbReference>
<dbReference type="InterPro" id="IPR005064">
    <property type="entry name" value="BUG"/>
</dbReference>
<protein>
    <submittedName>
        <fullName evidence="2">Uncharacterized protein</fullName>
    </submittedName>
</protein>
<comment type="similarity">
    <text evidence="1">Belongs to the UPF0065 (bug) family.</text>
</comment>
<name>A0ABX1E2B8_9PROT</name>
<keyword evidence="3" id="KW-1185">Reference proteome</keyword>
<evidence type="ECO:0000313" key="2">
    <source>
        <dbReference type="EMBL" id="NKC31304.1"/>
    </source>
</evidence>
<dbReference type="PANTHER" id="PTHR42928:SF5">
    <property type="entry name" value="BLR1237 PROTEIN"/>
    <property type="match status" value="1"/>
</dbReference>
<accession>A0ABX1E2B8</accession>
<evidence type="ECO:0000313" key="3">
    <source>
        <dbReference type="Proteomes" id="UP000787635"/>
    </source>
</evidence>
<gene>
    <name evidence="2" type="ORF">HEQ75_10570</name>
</gene>